<comment type="caution">
    <text evidence="2">The sequence shown here is derived from an EMBL/GenBank/DDBJ whole genome shotgun (WGS) entry which is preliminary data.</text>
</comment>
<feature type="compositionally biased region" description="Low complexity" evidence="1">
    <location>
        <begin position="802"/>
        <end position="825"/>
    </location>
</feature>
<keyword evidence="3" id="KW-1185">Reference proteome</keyword>
<feature type="region of interest" description="Disordered" evidence="1">
    <location>
        <begin position="181"/>
        <end position="224"/>
    </location>
</feature>
<dbReference type="AlphaFoldDB" id="A0A9P5XDB1"/>
<feature type="region of interest" description="Disordered" evidence="1">
    <location>
        <begin position="619"/>
        <end position="847"/>
    </location>
</feature>
<sequence>MSLKKFREDLQQQAKNRKRKRAISTPSPPPPSYDSNTLTNGSGNATSHESRKQKKTRRMLERERQTAAKATIEVPKVADAQASVKAKGKQKAAPAPAPANENHHPHSFLQPHLLQTHGVRPHALGSGSATGSNSVPVGVRLASQEVHVHPAKRSKHNHNNSTVTGRAAGGLVMPVDQIPLAPIPAQPAPDPELTSTSTSMAVSSSSGPSYSAPSYVSHPHPQPQPLDYSLVANEPQRAPPYQHFEFRHPLPAPPPPALPLPPLAHPYPHSQESYLGPPIMQQPMGMEFDPLFPLMYMAMGGGFPMHMHMPMDSGSHQQTPVPSSKNKKLAPRKSSIASEKPLPQKLQQALPPAQTHALIKQNPERPFTIRNMERVVGANQSTGPVPIHVPIGKPDFNNKHGVFPILPAMLHSANQTKPQTQTQAYKPPLDRTLIMENVPKTLCTATWLTRWSINSCKSAPARILFGERRALLEFKKPEDAVNAWASPKLGVNEHGCKIKGQEELQNVLVFWYCGPDPEGELKLLRVWRTIRRISEEFKAGCEEKIGELEREVKKRKKEGVHAGGDGCADLKIELRELAGRVGFWKRLEDVTNKGMEEGEVCRWEQREIAKIERGRRVGGLIKKGRQRQQQQKQQQPLKPEEEEEEGELREEKSVPRAHTPPLIRQSVFGSMNAKPISVFPRPKDIQEPIASGPASGTGTIPTPHRFSWSFSAPSQPQPLSSTHGRSGDPGNVNSDQSPLISSSSESFPPPLPPKPLTTVLSQPVPSTTASLPPPIPSTSATAVPTRPSLNVNTGTNLCSGHVSSPPSAPPSTKVVASASATSSLPLVPPPAAAPTSAPVAPPQPQDHTLLRPLMSVSTVRAQSVVSDMSVCSVSPVDEVRSDAPQQVKGRELVEGLKKVGQELLNGGIPSALGSGSGPALTSGSGTKMTVVAIAPVSLSEMPKVTSPVTTVGTAGPPRPNLPLRPLSSEVPVSGALKRHANALNGLVIPSAGSSVPSSSVSTPVPHPSADVDMDMDISPTSEKSDAADLETRIPLVISSGPSTAPTTTSSTPRPEVIRRNPPSPSQAQATKALKVILCKSMEERQTFLEGEFKATKVLMDQLAGVNGRERKRITELWKEKVRVMDEVTRSIRNDAKVWYSQETGMWVRMRWPETQDGGGMFVVSDDED</sequence>
<feature type="compositionally biased region" description="Polar residues" evidence="1">
    <location>
        <begin position="758"/>
        <end position="770"/>
    </location>
</feature>
<feature type="compositionally biased region" description="Low complexity" evidence="1">
    <location>
        <begin position="1038"/>
        <end position="1054"/>
    </location>
</feature>
<feature type="compositionally biased region" description="Polar residues" evidence="1">
    <location>
        <begin position="314"/>
        <end position="324"/>
    </location>
</feature>
<feature type="region of interest" description="Disordered" evidence="1">
    <location>
        <begin position="1"/>
        <end position="107"/>
    </location>
</feature>
<organism evidence="2 3">
    <name type="scientific">Macrolepiota fuliginosa MF-IS2</name>
    <dbReference type="NCBI Taxonomy" id="1400762"/>
    <lineage>
        <taxon>Eukaryota</taxon>
        <taxon>Fungi</taxon>
        <taxon>Dikarya</taxon>
        <taxon>Basidiomycota</taxon>
        <taxon>Agaricomycotina</taxon>
        <taxon>Agaricomycetes</taxon>
        <taxon>Agaricomycetidae</taxon>
        <taxon>Agaricales</taxon>
        <taxon>Agaricineae</taxon>
        <taxon>Agaricaceae</taxon>
        <taxon>Macrolepiota</taxon>
    </lineage>
</organism>
<feature type="compositionally biased region" description="Low complexity" evidence="1">
    <location>
        <begin position="627"/>
        <end position="637"/>
    </location>
</feature>
<evidence type="ECO:0000256" key="1">
    <source>
        <dbReference type="SAM" id="MobiDB-lite"/>
    </source>
</evidence>
<dbReference type="EMBL" id="MU151187">
    <property type="protein sequence ID" value="KAF9447731.1"/>
    <property type="molecule type" value="Genomic_DNA"/>
</dbReference>
<proteinExistence type="predicted"/>
<feature type="compositionally biased region" description="Basic and acidic residues" evidence="1">
    <location>
        <begin position="1"/>
        <end position="10"/>
    </location>
</feature>
<feature type="compositionally biased region" description="Polar residues" evidence="1">
    <location>
        <begin position="33"/>
        <end position="47"/>
    </location>
</feature>
<evidence type="ECO:0000313" key="2">
    <source>
        <dbReference type="EMBL" id="KAF9447731.1"/>
    </source>
</evidence>
<feature type="compositionally biased region" description="Basic and acidic residues" evidence="1">
    <location>
        <begin position="1022"/>
        <end position="1031"/>
    </location>
</feature>
<feature type="region of interest" description="Disordered" evidence="1">
    <location>
        <begin position="992"/>
        <end position="1068"/>
    </location>
</feature>
<protein>
    <submittedName>
        <fullName evidence="2">Uncharacterized protein</fullName>
    </submittedName>
</protein>
<feature type="compositionally biased region" description="Low complexity" evidence="1">
    <location>
        <begin position="992"/>
        <end position="1003"/>
    </location>
</feature>
<dbReference type="OrthoDB" id="3067482at2759"/>
<feature type="region of interest" description="Disordered" evidence="1">
    <location>
        <begin position="310"/>
        <end position="343"/>
    </location>
</feature>
<reference evidence="2" key="1">
    <citation type="submission" date="2020-11" db="EMBL/GenBank/DDBJ databases">
        <authorList>
            <consortium name="DOE Joint Genome Institute"/>
            <person name="Ahrendt S."/>
            <person name="Riley R."/>
            <person name="Andreopoulos W."/>
            <person name="Labutti K."/>
            <person name="Pangilinan J."/>
            <person name="Ruiz-Duenas F.J."/>
            <person name="Barrasa J.M."/>
            <person name="Sanchez-Garcia M."/>
            <person name="Camarero S."/>
            <person name="Miyauchi S."/>
            <person name="Serrano A."/>
            <person name="Linde D."/>
            <person name="Babiker R."/>
            <person name="Drula E."/>
            <person name="Ayuso-Fernandez I."/>
            <person name="Pacheco R."/>
            <person name="Padilla G."/>
            <person name="Ferreira P."/>
            <person name="Barriuso J."/>
            <person name="Kellner H."/>
            <person name="Castanera R."/>
            <person name="Alfaro M."/>
            <person name="Ramirez L."/>
            <person name="Pisabarro A.G."/>
            <person name="Kuo A."/>
            <person name="Tritt A."/>
            <person name="Lipzen A."/>
            <person name="He G."/>
            <person name="Yan M."/>
            <person name="Ng V."/>
            <person name="Cullen D."/>
            <person name="Martin F."/>
            <person name="Rosso M.-N."/>
            <person name="Henrissat B."/>
            <person name="Hibbett D."/>
            <person name="Martinez A.T."/>
            <person name="Grigoriev I.V."/>
        </authorList>
    </citation>
    <scope>NUCLEOTIDE SEQUENCE</scope>
    <source>
        <strain evidence="2">MF-IS2</strain>
    </source>
</reference>
<feature type="compositionally biased region" description="Polar residues" evidence="1">
    <location>
        <begin position="708"/>
        <end position="724"/>
    </location>
</feature>
<gene>
    <name evidence="2" type="ORF">P691DRAFT_781947</name>
</gene>
<feature type="compositionally biased region" description="Pro residues" evidence="1">
    <location>
        <begin position="181"/>
        <end position="190"/>
    </location>
</feature>
<dbReference type="Proteomes" id="UP000807342">
    <property type="component" value="Unassembled WGS sequence"/>
</dbReference>
<name>A0A9P5XDB1_9AGAR</name>
<feature type="compositionally biased region" description="Low complexity" evidence="1">
    <location>
        <begin position="734"/>
        <end position="746"/>
    </location>
</feature>
<feature type="compositionally biased region" description="Polar residues" evidence="1">
    <location>
        <begin position="777"/>
        <end position="798"/>
    </location>
</feature>
<feature type="compositionally biased region" description="Low complexity" evidence="1">
    <location>
        <begin position="195"/>
        <end position="217"/>
    </location>
</feature>
<accession>A0A9P5XDB1</accession>
<evidence type="ECO:0000313" key="3">
    <source>
        <dbReference type="Proteomes" id="UP000807342"/>
    </source>
</evidence>